<accession>J9EYQ2</accession>
<dbReference type="EMBL" id="ADBV01000416">
    <property type="protein sequence ID" value="EJW87358.1"/>
    <property type="molecule type" value="Genomic_DNA"/>
</dbReference>
<proteinExistence type="predicted"/>
<comment type="caution">
    <text evidence="1">The sequence shown here is derived from an EMBL/GenBank/DDBJ whole genome shotgun (WGS) entry which is preliminary data.</text>
</comment>
<name>J9EYQ2_WUCBA</name>
<gene>
    <name evidence="1" type="ORF">WUBG_01734</name>
</gene>
<organism evidence="1 2">
    <name type="scientific">Wuchereria bancrofti</name>
    <dbReference type="NCBI Taxonomy" id="6293"/>
    <lineage>
        <taxon>Eukaryota</taxon>
        <taxon>Metazoa</taxon>
        <taxon>Ecdysozoa</taxon>
        <taxon>Nematoda</taxon>
        <taxon>Chromadorea</taxon>
        <taxon>Rhabditida</taxon>
        <taxon>Spirurina</taxon>
        <taxon>Spiruromorpha</taxon>
        <taxon>Filarioidea</taxon>
        <taxon>Onchocercidae</taxon>
        <taxon>Wuchereria</taxon>
    </lineage>
</organism>
<protein>
    <submittedName>
        <fullName evidence="1">Uncharacterized protein</fullName>
    </submittedName>
</protein>
<sequence>MSVPVAVEISSTGIIPAPFAALTSCYQDETSALPSSHQTIKWNATHLTAYKPFQSAIEMGATVMLFDSWSL</sequence>
<evidence type="ECO:0000313" key="1">
    <source>
        <dbReference type="EMBL" id="EJW87358.1"/>
    </source>
</evidence>
<evidence type="ECO:0000313" key="2">
    <source>
        <dbReference type="Proteomes" id="UP000004810"/>
    </source>
</evidence>
<reference evidence="2" key="1">
    <citation type="submission" date="2012-08" db="EMBL/GenBank/DDBJ databases">
        <title>The Genome Sequence of Wuchereria bancrofti.</title>
        <authorList>
            <person name="Nutman T.B."/>
            <person name="Fink D.L."/>
            <person name="Russ C."/>
            <person name="Young S."/>
            <person name="Zeng Q."/>
            <person name="Koehrsen M."/>
            <person name="Alvarado L."/>
            <person name="Berlin A."/>
            <person name="Chapman S.B."/>
            <person name="Chen Z."/>
            <person name="Freedman E."/>
            <person name="Gellesch M."/>
            <person name="Goldberg J."/>
            <person name="Griggs A."/>
            <person name="Gujja S."/>
            <person name="Heilman E.R."/>
            <person name="Heiman D."/>
            <person name="Hepburn T."/>
            <person name="Howarth C."/>
            <person name="Jen D."/>
            <person name="Larson L."/>
            <person name="Lewis B."/>
            <person name="Mehta T."/>
            <person name="Park D."/>
            <person name="Pearson M."/>
            <person name="Roberts A."/>
            <person name="Saif S."/>
            <person name="Shea T."/>
            <person name="Shenoy N."/>
            <person name="Sisk P."/>
            <person name="Stolte C."/>
            <person name="Sykes S."/>
            <person name="Walk T."/>
            <person name="White J."/>
            <person name="Yandava C."/>
            <person name="Haas B."/>
            <person name="Henn M.R."/>
            <person name="Nusbaum C."/>
            <person name="Birren B."/>
        </authorList>
    </citation>
    <scope>NUCLEOTIDE SEQUENCE [LARGE SCALE GENOMIC DNA]</scope>
    <source>
        <strain evidence="2">NA</strain>
    </source>
</reference>
<dbReference type="AlphaFoldDB" id="J9EYQ2"/>
<dbReference type="Proteomes" id="UP000004810">
    <property type="component" value="Unassembled WGS sequence"/>
</dbReference>